<keyword evidence="5 6" id="KW-0472">Membrane</keyword>
<dbReference type="GO" id="GO:0007165">
    <property type="term" value="P:signal transduction"/>
    <property type="evidence" value="ECO:0007669"/>
    <property type="project" value="UniProtKB-KW"/>
</dbReference>
<protein>
    <recommendedName>
        <fullName evidence="6">Gustatory receptor</fullName>
    </recommendedName>
</protein>
<name>A0A6H5FY49_9HEMI</name>
<dbReference type="InterPro" id="IPR013604">
    <property type="entry name" value="7TM_chemorcpt"/>
</dbReference>
<comment type="caution">
    <text evidence="6">Lacks conserved residue(s) required for the propagation of feature annotation.</text>
</comment>
<evidence type="ECO:0000256" key="6">
    <source>
        <dbReference type="RuleBase" id="RU363108"/>
    </source>
</evidence>
<keyword evidence="9" id="KW-1185">Reference proteome</keyword>
<gene>
    <name evidence="8" type="ORF">NTEN_LOCUS1326</name>
</gene>
<keyword evidence="6" id="KW-0807">Transducer</keyword>
<evidence type="ECO:0000256" key="2">
    <source>
        <dbReference type="ARBA" id="ARBA00022475"/>
    </source>
</evidence>
<evidence type="ECO:0000256" key="7">
    <source>
        <dbReference type="SAM" id="MobiDB-lite"/>
    </source>
</evidence>
<evidence type="ECO:0000256" key="3">
    <source>
        <dbReference type="ARBA" id="ARBA00022692"/>
    </source>
</evidence>
<proteinExistence type="inferred from homology"/>
<comment type="function">
    <text evidence="6">Gustatory receptor which mediates acceptance or avoidance behavior, depending on its substrates.</text>
</comment>
<evidence type="ECO:0000256" key="1">
    <source>
        <dbReference type="ARBA" id="ARBA00004651"/>
    </source>
</evidence>
<evidence type="ECO:0000256" key="4">
    <source>
        <dbReference type="ARBA" id="ARBA00022989"/>
    </source>
</evidence>
<dbReference type="AlphaFoldDB" id="A0A6H5FY49"/>
<dbReference type="Pfam" id="PF08395">
    <property type="entry name" value="7tm_7"/>
    <property type="match status" value="1"/>
</dbReference>
<dbReference type="GO" id="GO:0005886">
    <property type="term" value="C:plasma membrane"/>
    <property type="evidence" value="ECO:0007669"/>
    <property type="project" value="UniProtKB-SubCell"/>
</dbReference>
<feature type="transmembrane region" description="Helical" evidence="6">
    <location>
        <begin position="92"/>
        <end position="110"/>
    </location>
</feature>
<keyword evidence="3 6" id="KW-0812">Transmembrane</keyword>
<evidence type="ECO:0000313" key="9">
    <source>
        <dbReference type="Proteomes" id="UP000479000"/>
    </source>
</evidence>
<feature type="compositionally biased region" description="Basic and acidic residues" evidence="7">
    <location>
        <begin position="395"/>
        <end position="408"/>
    </location>
</feature>
<comment type="similarity">
    <text evidence="6">Belongs to the insect chemoreceptor superfamily. Gustatory receptor (GR) family.</text>
</comment>
<sequence>MTTFIISIVTFLKNRKEIESFLETIAFLELNFNYFQLNEPVFEYSIVRKLLFLTPLIINVISNSPFHCLDWRGICLTMNYLLFQFYMNDIKIFAIALLYNSLVAYMTHYYDYLLKILTQGFNRLNSQHIRILCEIHDYLYRGTEKLAAIFSPSLLMMTMYSFWKITLGIFTMFLVKVESESTLISVFHVGIFYLTFTSPAKCIKKAIQILTFLRDLLIPWYYSSPSPTNAVQNAIKNVNPMQRKKAASWSRRTYCKRNMTFSQLIQRRKAAPGELLLSGIANQASVQLKKTAYLPNCCTALPIVVPKTTEKHSWPQDDPVSINCPTHLSDKEVDSGKHSDRVDHKTVGLNFTKNSNKGSCTTENEFTVSKVCGHGVDRQEQQQNFGAVSSSPLISEDRRSPPRHHEGSKAIWPSSAPY</sequence>
<feature type="compositionally biased region" description="Polar residues" evidence="7">
    <location>
        <begin position="381"/>
        <end position="393"/>
    </location>
</feature>
<comment type="subcellular location">
    <subcellularLocation>
        <location evidence="1 6">Cell membrane</location>
        <topology evidence="1 6">Multi-pass membrane protein</topology>
    </subcellularLocation>
</comment>
<dbReference type="Proteomes" id="UP000479000">
    <property type="component" value="Unassembled WGS sequence"/>
</dbReference>
<dbReference type="GO" id="GO:0050909">
    <property type="term" value="P:sensory perception of taste"/>
    <property type="evidence" value="ECO:0007669"/>
    <property type="project" value="InterPro"/>
</dbReference>
<evidence type="ECO:0000256" key="5">
    <source>
        <dbReference type="ARBA" id="ARBA00023136"/>
    </source>
</evidence>
<keyword evidence="2 6" id="KW-1003">Cell membrane</keyword>
<organism evidence="8 9">
    <name type="scientific">Nesidiocoris tenuis</name>
    <dbReference type="NCBI Taxonomy" id="355587"/>
    <lineage>
        <taxon>Eukaryota</taxon>
        <taxon>Metazoa</taxon>
        <taxon>Ecdysozoa</taxon>
        <taxon>Arthropoda</taxon>
        <taxon>Hexapoda</taxon>
        <taxon>Insecta</taxon>
        <taxon>Pterygota</taxon>
        <taxon>Neoptera</taxon>
        <taxon>Paraneoptera</taxon>
        <taxon>Hemiptera</taxon>
        <taxon>Heteroptera</taxon>
        <taxon>Panheteroptera</taxon>
        <taxon>Cimicomorpha</taxon>
        <taxon>Miridae</taxon>
        <taxon>Dicyphina</taxon>
        <taxon>Nesidiocoris</taxon>
    </lineage>
</organism>
<dbReference type="EMBL" id="CADCXU010001996">
    <property type="protein sequence ID" value="CAA9994510.1"/>
    <property type="molecule type" value="Genomic_DNA"/>
</dbReference>
<evidence type="ECO:0000313" key="8">
    <source>
        <dbReference type="EMBL" id="CAA9994510.1"/>
    </source>
</evidence>
<feature type="region of interest" description="Disordered" evidence="7">
    <location>
        <begin position="377"/>
        <end position="418"/>
    </location>
</feature>
<reference evidence="8 9" key="1">
    <citation type="submission" date="2020-02" db="EMBL/GenBank/DDBJ databases">
        <authorList>
            <person name="Ferguson B K."/>
        </authorList>
    </citation>
    <scope>NUCLEOTIDE SEQUENCE [LARGE SCALE GENOMIC DNA]</scope>
</reference>
<keyword evidence="4 6" id="KW-1133">Transmembrane helix</keyword>
<accession>A0A6H5FY49</accession>
<keyword evidence="6" id="KW-0675">Receptor</keyword>